<dbReference type="SUPFAM" id="SSF55874">
    <property type="entry name" value="ATPase domain of HSP90 chaperone/DNA topoisomerase II/histidine kinase"/>
    <property type="match status" value="1"/>
</dbReference>
<dbReference type="PANTHER" id="PTHR24421:SF10">
    <property type="entry name" value="NITRATE_NITRITE SENSOR PROTEIN NARQ"/>
    <property type="match status" value="1"/>
</dbReference>
<dbReference type="InterPro" id="IPR036890">
    <property type="entry name" value="HATPase_C_sf"/>
</dbReference>
<dbReference type="Pfam" id="PF02518">
    <property type="entry name" value="HATPase_c"/>
    <property type="match status" value="1"/>
</dbReference>
<evidence type="ECO:0000256" key="6">
    <source>
        <dbReference type="ARBA" id="ARBA00022777"/>
    </source>
</evidence>
<dbReference type="GO" id="GO:0000155">
    <property type="term" value="F:phosphorelay sensor kinase activity"/>
    <property type="evidence" value="ECO:0007669"/>
    <property type="project" value="InterPro"/>
</dbReference>
<comment type="catalytic activity">
    <reaction evidence="1">
        <text>ATP + protein L-histidine = ADP + protein N-phospho-L-histidine.</text>
        <dbReference type="EC" id="2.7.13.3"/>
    </reaction>
</comment>
<evidence type="ECO:0000256" key="7">
    <source>
        <dbReference type="ARBA" id="ARBA00022840"/>
    </source>
</evidence>
<dbReference type="InterPro" id="IPR011712">
    <property type="entry name" value="Sig_transdc_His_kin_sub3_dim/P"/>
</dbReference>
<gene>
    <name evidence="11" type="ORF">OHA22_00165</name>
</gene>
<evidence type="ECO:0000256" key="4">
    <source>
        <dbReference type="ARBA" id="ARBA00022679"/>
    </source>
</evidence>
<keyword evidence="5" id="KW-0547">Nucleotide-binding</keyword>
<dbReference type="PANTHER" id="PTHR24421">
    <property type="entry name" value="NITRATE/NITRITE SENSOR PROTEIN NARX-RELATED"/>
    <property type="match status" value="1"/>
</dbReference>
<keyword evidence="4" id="KW-0808">Transferase</keyword>
<evidence type="ECO:0000256" key="2">
    <source>
        <dbReference type="ARBA" id="ARBA00012438"/>
    </source>
</evidence>
<evidence type="ECO:0000256" key="8">
    <source>
        <dbReference type="ARBA" id="ARBA00023012"/>
    </source>
</evidence>
<dbReference type="InterPro" id="IPR003594">
    <property type="entry name" value="HATPase_dom"/>
</dbReference>
<dbReference type="AlphaFoldDB" id="A0AAU1ZR75"/>
<reference evidence="11" key="1">
    <citation type="submission" date="2022-10" db="EMBL/GenBank/DDBJ databases">
        <title>The complete genomes of actinobacterial strains from the NBC collection.</title>
        <authorList>
            <person name="Joergensen T.S."/>
            <person name="Alvarez Arevalo M."/>
            <person name="Sterndorff E.B."/>
            <person name="Faurdal D."/>
            <person name="Vuksanovic O."/>
            <person name="Mourched A.-S."/>
            <person name="Charusanti P."/>
            <person name="Shaw S."/>
            <person name="Blin K."/>
            <person name="Weber T."/>
        </authorList>
    </citation>
    <scope>NUCLEOTIDE SEQUENCE</scope>
    <source>
        <strain evidence="11">NBC_00093</strain>
    </source>
</reference>
<keyword evidence="8" id="KW-0902">Two-component regulatory system</keyword>
<keyword evidence="7" id="KW-0067">ATP-binding</keyword>
<dbReference type="Pfam" id="PF07730">
    <property type="entry name" value="HisKA_3"/>
    <property type="match status" value="1"/>
</dbReference>
<evidence type="ECO:0000256" key="3">
    <source>
        <dbReference type="ARBA" id="ARBA00022553"/>
    </source>
</evidence>
<proteinExistence type="predicted"/>
<keyword evidence="6 11" id="KW-0418">Kinase</keyword>
<protein>
    <recommendedName>
        <fullName evidence="2">histidine kinase</fullName>
        <ecNumber evidence="2">2.7.13.3</ecNumber>
    </recommendedName>
</protein>
<dbReference type="Gene3D" id="1.20.5.1930">
    <property type="match status" value="1"/>
</dbReference>
<feature type="domain" description="Signal transduction histidine kinase subgroup 3 dimerisation and phosphoacceptor" evidence="10">
    <location>
        <begin position="28"/>
        <end position="94"/>
    </location>
</feature>
<dbReference type="GO" id="GO:0016020">
    <property type="term" value="C:membrane"/>
    <property type="evidence" value="ECO:0007669"/>
    <property type="project" value="InterPro"/>
</dbReference>
<evidence type="ECO:0000313" key="11">
    <source>
        <dbReference type="EMBL" id="WTT14039.1"/>
    </source>
</evidence>
<evidence type="ECO:0000259" key="10">
    <source>
        <dbReference type="Pfam" id="PF07730"/>
    </source>
</evidence>
<dbReference type="Gene3D" id="3.30.565.10">
    <property type="entry name" value="Histidine kinase-like ATPase, C-terminal domain"/>
    <property type="match status" value="1"/>
</dbReference>
<dbReference type="CDD" id="cd16917">
    <property type="entry name" value="HATPase_UhpB-NarQ-NarX-like"/>
    <property type="match status" value="1"/>
</dbReference>
<accession>A0AAU1ZR75</accession>
<evidence type="ECO:0000259" key="9">
    <source>
        <dbReference type="Pfam" id="PF02518"/>
    </source>
</evidence>
<evidence type="ECO:0000256" key="1">
    <source>
        <dbReference type="ARBA" id="ARBA00000085"/>
    </source>
</evidence>
<name>A0AAU1ZR75_9ACTN</name>
<dbReference type="GO" id="GO:0046983">
    <property type="term" value="F:protein dimerization activity"/>
    <property type="evidence" value="ECO:0007669"/>
    <property type="project" value="InterPro"/>
</dbReference>
<dbReference type="InterPro" id="IPR050482">
    <property type="entry name" value="Sensor_HK_TwoCompSys"/>
</dbReference>
<keyword evidence="3" id="KW-0597">Phosphoprotein</keyword>
<organism evidence="11">
    <name type="scientific">Streptomyces sp. NBC_00093</name>
    <dbReference type="NCBI Taxonomy" id="2975649"/>
    <lineage>
        <taxon>Bacteria</taxon>
        <taxon>Bacillati</taxon>
        <taxon>Actinomycetota</taxon>
        <taxon>Actinomycetes</taxon>
        <taxon>Kitasatosporales</taxon>
        <taxon>Streptomycetaceae</taxon>
        <taxon>Streptomyces</taxon>
    </lineage>
</organism>
<evidence type="ECO:0000256" key="5">
    <source>
        <dbReference type="ARBA" id="ARBA00022741"/>
    </source>
</evidence>
<feature type="domain" description="Histidine kinase/HSP90-like ATPase" evidence="9">
    <location>
        <begin position="141"/>
        <end position="234"/>
    </location>
</feature>
<dbReference type="EC" id="2.7.13.3" evidence="2"/>
<sequence>MYLAALEDHARRLEVEQDQRMQLTAAAERSRATGEMHDIVGHNLSVMVSLADGAAILAANRNEHSTDALRILADTGRQAMSELRRVLGVLHEEQDEDRALSSQPGIRDLDLLLARVRAAGLRVTYRTVGGLDSLGSGVLLTVYRIVQESLTNALRHAGTGTAAEVDIIAEAGEVRIRVVDTGIPHGAPSPPKATAHEHASGHGLVGIRQRAALYGGTVIIGPRDTGHGWVVDVVLEAMPAPEASGELLR</sequence>
<dbReference type="GO" id="GO:0005524">
    <property type="term" value="F:ATP binding"/>
    <property type="evidence" value="ECO:0007669"/>
    <property type="project" value="UniProtKB-KW"/>
</dbReference>
<dbReference type="EMBL" id="CP108222">
    <property type="protein sequence ID" value="WTT14039.1"/>
    <property type="molecule type" value="Genomic_DNA"/>
</dbReference>